<dbReference type="PROSITE" id="PS00330">
    <property type="entry name" value="HEMOLYSIN_CALCIUM"/>
    <property type="match status" value="4"/>
</dbReference>
<name>A0AAE3WDH8_9RHOB</name>
<evidence type="ECO:0000256" key="3">
    <source>
        <dbReference type="ARBA" id="ARBA00004613"/>
    </source>
</evidence>
<dbReference type="SMART" id="SM00710">
    <property type="entry name" value="PbH1"/>
    <property type="match status" value="7"/>
</dbReference>
<dbReference type="AlphaFoldDB" id="A0AAE3WDH8"/>
<evidence type="ECO:0000256" key="1">
    <source>
        <dbReference type="ARBA" id="ARBA00002822"/>
    </source>
</evidence>
<dbReference type="Proteomes" id="UP001226762">
    <property type="component" value="Unassembled WGS sequence"/>
</dbReference>
<dbReference type="SUPFAM" id="SSF51126">
    <property type="entry name" value="Pectin lyase-like"/>
    <property type="match status" value="1"/>
</dbReference>
<dbReference type="Gene3D" id="2.150.10.10">
    <property type="entry name" value="Serralysin-like metalloprotease, C-terminal"/>
    <property type="match status" value="4"/>
</dbReference>
<dbReference type="GO" id="GO:0090729">
    <property type="term" value="F:toxin activity"/>
    <property type="evidence" value="ECO:0007669"/>
    <property type="project" value="UniProtKB-KW"/>
</dbReference>
<dbReference type="InterPro" id="IPR022409">
    <property type="entry name" value="PKD/Chitinase_dom"/>
</dbReference>
<dbReference type="PANTHER" id="PTHR38340">
    <property type="entry name" value="S-LAYER PROTEIN"/>
    <property type="match status" value="1"/>
</dbReference>
<comment type="subcellular location">
    <subcellularLocation>
        <location evidence="2">Membrane</location>
    </subcellularLocation>
    <subcellularLocation>
        <location evidence="3">Secreted</location>
    </subcellularLocation>
</comment>
<evidence type="ECO:0000256" key="7">
    <source>
        <dbReference type="ARBA" id="ARBA00023026"/>
    </source>
</evidence>
<evidence type="ECO:0000256" key="8">
    <source>
        <dbReference type="ARBA" id="ARBA00023136"/>
    </source>
</evidence>
<dbReference type="RefSeq" id="WP_306734951.1">
    <property type="nucleotide sequence ID" value="NZ_JANHAX010000002.1"/>
</dbReference>
<reference evidence="11" key="2">
    <citation type="submission" date="2023-02" db="EMBL/GenBank/DDBJ databases">
        <title>'Rhodoalgimonas zhirmunskyi' gen. nov., isolated from a red alga.</title>
        <authorList>
            <person name="Nedashkovskaya O.I."/>
            <person name="Otstavnykh N.Y."/>
            <person name="Bystritskaya E.P."/>
            <person name="Balabanova L.A."/>
            <person name="Isaeva M.P."/>
        </authorList>
    </citation>
    <scope>NUCLEOTIDE SEQUENCE</scope>
    <source>
        <strain evidence="11">KCTC 52189</strain>
    </source>
</reference>
<evidence type="ECO:0000259" key="10">
    <source>
        <dbReference type="PROSITE" id="PS50093"/>
    </source>
</evidence>
<gene>
    <name evidence="11" type="ORF">NO357_07200</name>
</gene>
<organism evidence="11 12">
    <name type="scientific">Marimonas arenosa</name>
    <dbReference type="NCBI Taxonomy" id="1795305"/>
    <lineage>
        <taxon>Bacteria</taxon>
        <taxon>Pseudomonadati</taxon>
        <taxon>Pseudomonadota</taxon>
        <taxon>Alphaproteobacteria</taxon>
        <taxon>Rhodobacterales</taxon>
        <taxon>Paracoccaceae</taxon>
        <taxon>Marimonas</taxon>
    </lineage>
</organism>
<dbReference type="GO" id="GO:0005509">
    <property type="term" value="F:calcium ion binding"/>
    <property type="evidence" value="ECO:0007669"/>
    <property type="project" value="InterPro"/>
</dbReference>
<evidence type="ECO:0000256" key="5">
    <source>
        <dbReference type="ARBA" id="ARBA00022656"/>
    </source>
</evidence>
<dbReference type="SUPFAM" id="SSF49299">
    <property type="entry name" value="PKD domain"/>
    <property type="match status" value="1"/>
</dbReference>
<dbReference type="PANTHER" id="PTHR38340:SF1">
    <property type="entry name" value="S-LAYER PROTEIN"/>
    <property type="match status" value="1"/>
</dbReference>
<dbReference type="SUPFAM" id="SSF49899">
    <property type="entry name" value="Concanavalin A-like lectins/glucanases"/>
    <property type="match status" value="1"/>
</dbReference>
<evidence type="ECO:0000256" key="6">
    <source>
        <dbReference type="ARBA" id="ARBA00022737"/>
    </source>
</evidence>
<evidence type="ECO:0000313" key="11">
    <source>
        <dbReference type="EMBL" id="MDQ2089680.1"/>
    </source>
</evidence>
<dbReference type="PRINTS" id="PR01488">
    <property type="entry name" value="RTXTOXINA"/>
</dbReference>
<dbReference type="InterPro" id="IPR018511">
    <property type="entry name" value="Hemolysin-typ_Ca-bd_CS"/>
</dbReference>
<dbReference type="Gene3D" id="2.60.120.200">
    <property type="match status" value="1"/>
</dbReference>
<keyword evidence="7" id="KW-0843">Virulence</keyword>
<dbReference type="InterPro" id="IPR013783">
    <property type="entry name" value="Ig-like_fold"/>
</dbReference>
<evidence type="ECO:0000313" key="12">
    <source>
        <dbReference type="Proteomes" id="UP001226762"/>
    </source>
</evidence>
<dbReference type="InterPro" id="IPR011050">
    <property type="entry name" value="Pectin_lyase_fold/virulence"/>
</dbReference>
<dbReference type="Pfam" id="PF13229">
    <property type="entry name" value="Beta_helix"/>
    <property type="match status" value="1"/>
</dbReference>
<dbReference type="PROSITE" id="PS50093">
    <property type="entry name" value="PKD"/>
    <property type="match status" value="1"/>
</dbReference>
<feature type="region of interest" description="Disordered" evidence="9">
    <location>
        <begin position="766"/>
        <end position="785"/>
    </location>
</feature>
<proteinExistence type="predicted"/>
<dbReference type="CDD" id="cd00146">
    <property type="entry name" value="PKD"/>
    <property type="match status" value="1"/>
</dbReference>
<dbReference type="InterPro" id="IPR001343">
    <property type="entry name" value="Hemolysn_Ca-bd"/>
</dbReference>
<dbReference type="EMBL" id="JANHAX010000002">
    <property type="protein sequence ID" value="MDQ2089680.1"/>
    <property type="molecule type" value="Genomic_DNA"/>
</dbReference>
<dbReference type="Pfam" id="PF00353">
    <property type="entry name" value="HemolysinCabind"/>
    <property type="match status" value="4"/>
</dbReference>
<dbReference type="Pfam" id="PF18911">
    <property type="entry name" value="PKD_4"/>
    <property type="match status" value="1"/>
</dbReference>
<keyword evidence="6" id="KW-0677">Repeat</keyword>
<protein>
    <submittedName>
        <fullName evidence="11">Right-handed parallel beta-helix repeat-containing protein</fullName>
    </submittedName>
</protein>
<feature type="domain" description="PKD" evidence="10">
    <location>
        <begin position="403"/>
        <end position="485"/>
    </location>
</feature>
<keyword evidence="4" id="KW-0964">Secreted</keyword>
<dbReference type="SMART" id="SM00089">
    <property type="entry name" value="PKD"/>
    <property type="match status" value="1"/>
</dbReference>
<dbReference type="InterPro" id="IPR050557">
    <property type="entry name" value="RTX_toxin/Mannuronan_C5-epim"/>
</dbReference>
<accession>A0AAE3WDH8</accession>
<dbReference type="GO" id="GO:0005576">
    <property type="term" value="C:extracellular region"/>
    <property type="evidence" value="ECO:0007669"/>
    <property type="project" value="UniProtKB-SubCell"/>
</dbReference>
<dbReference type="InterPro" id="IPR012334">
    <property type="entry name" value="Pectin_lyas_fold"/>
</dbReference>
<dbReference type="SUPFAM" id="SSF51120">
    <property type="entry name" value="beta-Roll"/>
    <property type="match status" value="3"/>
</dbReference>
<keyword evidence="5" id="KW-0800">Toxin</keyword>
<dbReference type="InterPro" id="IPR001791">
    <property type="entry name" value="Laminin_G"/>
</dbReference>
<keyword evidence="8" id="KW-0472">Membrane</keyword>
<comment type="function">
    <text evidence="1">Converts beta-D-mannuronic acid (M) to alpha-L-guluronic acid (G), producing a polymer with gel-forming capacity, required for the formation of the cyst coat.</text>
</comment>
<dbReference type="Pfam" id="PF02210">
    <property type="entry name" value="Laminin_G_2"/>
    <property type="match status" value="1"/>
</dbReference>
<evidence type="ECO:0000256" key="9">
    <source>
        <dbReference type="SAM" id="MobiDB-lite"/>
    </source>
</evidence>
<dbReference type="InterPro" id="IPR035986">
    <property type="entry name" value="PKD_dom_sf"/>
</dbReference>
<keyword evidence="12" id="KW-1185">Reference proteome</keyword>
<dbReference type="InterPro" id="IPR006626">
    <property type="entry name" value="PbH1"/>
</dbReference>
<dbReference type="InterPro" id="IPR013320">
    <property type="entry name" value="ConA-like_dom_sf"/>
</dbReference>
<comment type="caution">
    <text evidence="11">The sequence shown here is derived from an EMBL/GenBank/DDBJ whole genome shotgun (WGS) entry which is preliminary data.</text>
</comment>
<evidence type="ECO:0000256" key="2">
    <source>
        <dbReference type="ARBA" id="ARBA00004370"/>
    </source>
</evidence>
<sequence>MAATIYVSNQTELLAALENATGGETILLAGGNYGELDLRDSSAFDLTFSDTVIIRAADPAQPVIVNGLVLQGASNLRFEGITFDYEADEGAPLWVVAFTVRGGSNISFDNCIFEGDLASGLSAIDDGFGTGQGLLIADVDGISVTNSEFFNFYRALAVGESDNVYIANNEIYHIRMDGMTFSSVQGVVIEYNVIHNFSIPDGASEHADMIQFWTTGTSRPSTDIIIRNNVLDIGEGRWTQSIFMRNELVDTGAAGEELFYQNIVIKDNVIINGHLHGITVGETNGLTISNNTVLHADGDFPDGSDPGVEIPGIYVASSSTNVTIVRNATSDISGFSGQATWVVTDNVFVQDQHPHLAGWYGNEFVTSSMALENGLHVFVAQADSTLVALNAGAQSTREPSVDGLNAAFNATTPEDDPRVVVFDASATTGIVAENATYVWTFGDGTSATGEIVEHAFANGGRYSVTLSVENPDGTTDQVTFEMAVEDPLILRLTETGGFVATSEGQETLVEDSMPLDSESNLILGGSEPAAIIGRDYLQRIFGEDSLAIDFTLQSSQPGTFGEVFRLHGSFLAKVTADGEIEITIWTSEGQIVVLRSDGIVINDGLPHQIRLHLNNGQIALSVDGDVLASQAFSGSIVDPVYHDLTFGSVFSTENFEGILDRFEISLVGDTILGGPGNDRLFGDPNANLLFGGEGNDVIKAGFGSDTLNGDDGNDFLYGGAHGDLILGGIGADLLDGGLGFDTLRGELGSDTLLGGVGLDLLEGGDGNDVLEGGSENDTLNGGDGNDTLLGQADNDRVNGGNGSDEIIGGLGRDTINGNLGPDRLLGTGGYDQIYGGGGNDTLIGGIGFDRLEGGLGDDVLIGGINADRFVFSDGHGNDTIVDFDALNDKEKIDLTDVSSIASLVDLDLSNPNNGAAMQVGANVVIDTGGGNSIVLENVNLADLDANDFIF</sequence>
<dbReference type="InterPro" id="IPR011049">
    <property type="entry name" value="Serralysin-like_metalloprot_C"/>
</dbReference>
<dbReference type="InterPro" id="IPR000601">
    <property type="entry name" value="PKD_dom"/>
</dbReference>
<reference evidence="11" key="1">
    <citation type="submission" date="2022-07" db="EMBL/GenBank/DDBJ databases">
        <authorList>
            <person name="Otstavnykh N."/>
            <person name="Isaeva M."/>
            <person name="Bystritskaya E."/>
        </authorList>
    </citation>
    <scope>NUCLEOTIDE SEQUENCE</scope>
    <source>
        <strain evidence="11">KCTC 52189</strain>
    </source>
</reference>
<dbReference type="InterPro" id="IPR039448">
    <property type="entry name" value="Beta_helix"/>
</dbReference>
<dbReference type="GO" id="GO:0016020">
    <property type="term" value="C:membrane"/>
    <property type="evidence" value="ECO:0007669"/>
    <property type="project" value="UniProtKB-SubCell"/>
</dbReference>
<dbReference type="PRINTS" id="PR00313">
    <property type="entry name" value="CABNDNGRPT"/>
</dbReference>
<dbReference type="InterPro" id="IPR003995">
    <property type="entry name" value="RTX_toxin_determinant-A"/>
</dbReference>
<evidence type="ECO:0000256" key="4">
    <source>
        <dbReference type="ARBA" id="ARBA00022525"/>
    </source>
</evidence>
<dbReference type="Gene3D" id="2.160.20.10">
    <property type="entry name" value="Single-stranded right-handed beta-helix, Pectin lyase-like"/>
    <property type="match status" value="2"/>
</dbReference>
<dbReference type="Gene3D" id="2.60.40.10">
    <property type="entry name" value="Immunoglobulins"/>
    <property type="match status" value="1"/>
</dbReference>